<name>A0A1Y3EWE3_9BILA</name>
<evidence type="ECO:0000313" key="1">
    <source>
        <dbReference type="EMBL" id="OUC49285.1"/>
    </source>
</evidence>
<protein>
    <submittedName>
        <fullName evidence="1">Uncharacterized protein</fullName>
    </submittedName>
</protein>
<feature type="non-terminal residue" evidence="1">
    <location>
        <position position="1"/>
    </location>
</feature>
<accession>A0A1Y3EWE3</accession>
<comment type="caution">
    <text evidence="1">The sequence shown here is derived from an EMBL/GenBank/DDBJ whole genome shotgun (WGS) entry which is preliminary data.</text>
</comment>
<proteinExistence type="predicted"/>
<gene>
    <name evidence="1" type="ORF">D917_05536</name>
</gene>
<feature type="non-terminal residue" evidence="1">
    <location>
        <position position="93"/>
    </location>
</feature>
<reference evidence="1 2" key="1">
    <citation type="submission" date="2015-04" db="EMBL/GenBank/DDBJ databases">
        <title>Draft genome of the roundworm Trichinella nativa.</title>
        <authorList>
            <person name="Mitreva M."/>
        </authorList>
    </citation>
    <scope>NUCLEOTIDE SEQUENCE [LARGE SCALE GENOMIC DNA]</scope>
    <source>
        <strain evidence="1 2">ISS45</strain>
    </source>
</reference>
<dbReference type="EMBL" id="LVZM01001228">
    <property type="protein sequence ID" value="OUC49285.1"/>
    <property type="molecule type" value="Genomic_DNA"/>
</dbReference>
<sequence>GMTKSTTLPVNINCEKSVTSADKYSALAELDELFRVDANLAKMTQSTGNLANGANTFSGYNSSQPTYSTVNTGMKGTACMHILSSVPSRLQAF</sequence>
<organism evidence="1 2">
    <name type="scientific">Trichinella nativa</name>
    <dbReference type="NCBI Taxonomy" id="6335"/>
    <lineage>
        <taxon>Eukaryota</taxon>
        <taxon>Metazoa</taxon>
        <taxon>Ecdysozoa</taxon>
        <taxon>Nematoda</taxon>
        <taxon>Enoplea</taxon>
        <taxon>Dorylaimia</taxon>
        <taxon>Trichinellida</taxon>
        <taxon>Trichinellidae</taxon>
        <taxon>Trichinella</taxon>
    </lineage>
</organism>
<dbReference type="AlphaFoldDB" id="A0A1Y3EWE3"/>
<evidence type="ECO:0000313" key="2">
    <source>
        <dbReference type="Proteomes" id="UP000243006"/>
    </source>
</evidence>
<dbReference type="Proteomes" id="UP000243006">
    <property type="component" value="Unassembled WGS sequence"/>
</dbReference>